<sequence length="142" mass="16772">MGRNLEDRIGYQIGIVAHLMQNQFNQKLAEYGVTHAQFKVLYQLTEHSELLQSALQNRLYIKASTMNGIIDSMLKNGLINKKESEQDRRSKIISLTEKGRELEEKLWNEMGQMDEKLMNNFSDEEKQLFFSFLRRVAFFYKN</sequence>
<dbReference type="EMBL" id="JAKRYL010000002">
    <property type="protein sequence ID" value="MCL7745789.1"/>
    <property type="molecule type" value="Genomic_DNA"/>
</dbReference>
<comment type="caution">
    <text evidence="5">The sequence shown here is derived from an EMBL/GenBank/DDBJ whole genome shotgun (WGS) entry which is preliminary data.</text>
</comment>
<evidence type="ECO:0000259" key="4">
    <source>
        <dbReference type="PROSITE" id="PS50995"/>
    </source>
</evidence>
<reference evidence="5" key="1">
    <citation type="submission" date="2022-02" db="EMBL/GenBank/DDBJ databases">
        <title>Halalkalibacter sp. nov. isolated from Lonar Lake, India.</title>
        <authorList>
            <person name="Joshi A."/>
            <person name="Thite S."/>
            <person name="Lodha T."/>
        </authorList>
    </citation>
    <scope>NUCLEOTIDE SEQUENCE</scope>
    <source>
        <strain evidence="5">MEB205</strain>
    </source>
</reference>
<dbReference type="InterPro" id="IPR023187">
    <property type="entry name" value="Tscrpt_reg_MarR-type_CS"/>
</dbReference>
<dbReference type="GO" id="GO:0003700">
    <property type="term" value="F:DNA-binding transcription factor activity"/>
    <property type="evidence" value="ECO:0007669"/>
    <property type="project" value="InterPro"/>
</dbReference>
<evidence type="ECO:0000256" key="3">
    <source>
        <dbReference type="ARBA" id="ARBA00023163"/>
    </source>
</evidence>
<dbReference type="GO" id="GO:0003677">
    <property type="term" value="F:DNA binding"/>
    <property type="evidence" value="ECO:0007669"/>
    <property type="project" value="UniProtKB-KW"/>
</dbReference>
<evidence type="ECO:0000256" key="1">
    <source>
        <dbReference type="ARBA" id="ARBA00023015"/>
    </source>
</evidence>
<dbReference type="PRINTS" id="PR00598">
    <property type="entry name" value="HTHMARR"/>
</dbReference>
<dbReference type="SUPFAM" id="SSF46785">
    <property type="entry name" value="Winged helix' DNA-binding domain"/>
    <property type="match status" value="1"/>
</dbReference>
<dbReference type="SMART" id="SM00347">
    <property type="entry name" value="HTH_MARR"/>
    <property type="match status" value="1"/>
</dbReference>
<dbReference type="Gene3D" id="1.10.10.10">
    <property type="entry name" value="Winged helix-like DNA-binding domain superfamily/Winged helix DNA-binding domain"/>
    <property type="match status" value="1"/>
</dbReference>
<dbReference type="PANTHER" id="PTHR42756:SF1">
    <property type="entry name" value="TRANSCRIPTIONAL REPRESSOR OF EMRAB OPERON"/>
    <property type="match status" value="1"/>
</dbReference>
<accession>A0A9X1ZUL3</accession>
<evidence type="ECO:0000256" key="2">
    <source>
        <dbReference type="ARBA" id="ARBA00023125"/>
    </source>
</evidence>
<dbReference type="Pfam" id="PF01047">
    <property type="entry name" value="MarR"/>
    <property type="match status" value="1"/>
</dbReference>
<evidence type="ECO:0000313" key="5">
    <source>
        <dbReference type="EMBL" id="MCL7745789.1"/>
    </source>
</evidence>
<dbReference type="Proteomes" id="UP001139150">
    <property type="component" value="Unassembled WGS sequence"/>
</dbReference>
<dbReference type="InterPro" id="IPR000835">
    <property type="entry name" value="HTH_MarR-typ"/>
</dbReference>
<dbReference type="AlphaFoldDB" id="A0A9X1ZUL3"/>
<keyword evidence="6" id="KW-1185">Reference proteome</keyword>
<dbReference type="InterPro" id="IPR036388">
    <property type="entry name" value="WH-like_DNA-bd_sf"/>
</dbReference>
<name>A0A9X1ZUL3_9BACI</name>
<protein>
    <submittedName>
        <fullName evidence="5">MarR family transcriptional regulator</fullName>
    </submittedName>
</protein>
<organism evidence="5 6">
    <name type="scientific">Halalkalibacter alkaliphilus</name>
    <dbReference type="NCBI Taxonomy" id="2917993"/>
    <lineage>
        <taxon>Bacteria</taxon>
        <taxon>Bacillati</taxon>
        <taxon>Bacillota</taxon>
        <taxon>Bacilli</taxon>
        <taxon>Bacillales</taxon>
        <taxon>Bacillaceae</taxon>
        <taxon>Halalkalibacter</taxon>
    </lineage>
</organism>
<evidence type="ECO:0000313" key="6">
    <source>
        <dbReference type="Proteomes" id="UP001139150"/>
    </source>
</evidence>
<keyword evidence="1" id="KW-0805">Transcription regulation</keyword>
<dbReference type="PROSITE" id="PS01117">
    <property type="entry name" value="HTH_MARR_1"/>
    <property type="match status" value="1"/>
</dbReference>
<keyword evidence="2" id="KW-0238">DNA-binding</keyword>
<dbReference type="InterPro" id="IPR036390">
    <property type="entry name" value="WH_DNA-bd_sf"/>
</dbReference>
<keyword evidence="3" id="KW-0804">Transcription</keyword>
<dbReference type="PROSITE" id="PS50995">
    <property type="entry name" value="HTH_MARR_2"/>
    <property type="match status" value="1"/>
</dbReference>
<dbReference type="PANTHER" id="PTHR42756">
    <property type="entry name" value="TRANSCRIPTIONAL REGULATOR, MARR"/>
    <property type="match status" value="1"/>
</dbReference>
<feature type="domain" description="HTH marR-type" evidence="4">
    <location>
        <begin position="6"/>
        <end position="138"/>
    </location>
</feature>
<gene>
    <name evidence="5" type="ORF">MF646_01525</name>
</gene>
<proteinExistence type="predicted"/>
<dbReference type="RefSeq" id="WP_250094730.1">
    <property type="nucleotide sequence ID" value="NZ_JAKRYL010000002.1"/>
</dbReference>